<evidence type="ECO:0000313" key="1">
    <source>
        <dbReference type="EMBL" id="QQP56819.1"/>
    </source>
</evidence>
<keyword evidence="2" id="KW-1185">Reference proteome</keyword>
<dbReference type="Proteomes" id="UP000595437">
    <property type="component" value="Chromosome 1"/>
</dbReference>
<sequence>MSLPGTITPRWLDMAFCQFVGGVQRAVDTAFPSAWVRSGSEKPDFWSREVALCRRNLRKLYKVYKSDKSEANWNKYLSLRREFRGLVRSAKRESWKRFTESAKDGRQLSRLFKVIQGSKHAPLGYWDRGLRKKHQTFF</sequence>
<organism evidence="1 2">
    <name type="scientific">Caligus rogercresseyi</name>
    <name type="common">Sea louse</name>
    <dbReference type="NCBI Taxonomy" id="217165"/>
    <lineage>
        <taxon>Eukaryota</taxon>
        <taxon>Metazoa</taxon>
        <taxon>Ecdysozoa</taxon>
        <taxon>Arthropoda</taxon>
        <taxon>Crustacea</taxon>
        <taxon>Multicrustacea</taxon>
        <taxon>Hexanauplia</taxon>
        <taxon>Copepoda</taxon>
        <taxon>Siphonostomatoida</taxon>
        <taxon>Caligidae</taxon>
        <taxon>Caligus</taxon>
    </lineage>
</organism>
<evidence type="ECO:0000313" key="2">
    <source>
        <dbReference type="Proteomes" id="UP000595437"/>
    </source>
</evidence>
<protein>
    <submittedName>
        <fullName evidence="1">Uncharacterized protein</fullName>
    </submittedName>
</protein>
<proteinExistence type="predicted"/>
<accession>A0A7T8KJ11</accession>
<dbReference type="AlphaFoldDB" id="A0A7T8KJ11"/>
<dbReference type="EMBL" id="CP045890">
    <property type="protein sequence ID" value="QQP56819.1"/>
    <property type="molecule type" value="Genomic_DNA"/>
</dbReference>
<gene>
    <name evidence="1" type="ORF">FKW44_001615</name>
</gene>
<reference evidence="2" key="1">
    <citation type="submission" date="2021-01" db="EMBL/GenBank/DDBJ databases">
        <title>Caligus Genome Assembly.</title>
        <authorList>
            <person name="Gallardo-Escarate C."/>
        </authorList>
    </citation>
    <scope>NUCLEOTIDE SEQUENCE [LARGE SCALE GENOMIC DNA]</scope>
</reference>
<name>A0A7T8KJ11_CALRO</name>